<dbReference type="STRING" id="1042163.BRLA_c024980"/>
<keyword evidence="1" id="KW-1133">Transmembrane helix</keyword>
<feature type="transmembrane region" description="Helical" evidence="1">
    <location>
        <begin position="88"/>
        <end position="105"/>
    </location>
</feature>
<feature type="transmembrane region" description="Helical" evidence="1">
    <location>
        <begin position="48"/>
        <end position="67"/>
    </location>
</feature>
<keyword evidence="1" id="KW-0812">Transmembrane</keyword>
<dbReference type="AlphaFoldDB" id="A0A075R6N6"/>
<organism evidence="2 3">
    <name type="scientific">Brevibacillus laterosporus LMG 15441</name>
    <dbReference type="NCBI Taxonomy" id="1042163"/>
    <lineage>
        <taxon>Bacteria</taxon>
        <taxon>Bacillati</taxon>
        <taxon>Bacillota</taxon>
        <taxon>Bacilli</taxon>
        <taxon>Bacillales</taxon>
        <taxon>Paenibacillaceae</taxon>
        <taxon>Brevibacillus</taxon>
    </lineage>
</organism>
<keyword evidence="1" id="KW-0472">Membrane</keyword>
<proteinExistence type="predicted"/>
<sequence>MKRYPWLNASVFFYILGIVVCGVMAGTLIHTLFLYFMSLIFEIRIESFFSAIAFSTIVYLLIIPSFLSSFITSMINTKLVSNGIKLRLLETVVSFVLYYFSVSFLENMYSGISISSMGIVVLALIYALIIRFDDLYNYLKNKLIS</sequence>
<dbReference type="EMBL" id="CP007806">
    <property type="protein sequence ID" value="AIG26818.1"/>
    <property type="molecule type" value="Genomic_DNA"/>
</dbReference>
<gene>
    <name evidence="2" type="ORF">BRLA_c024980</name>
</gene>
<evidence type="ECO:0000313" key="3">
    <source>
        <dbReference type="Proteomes" id="UP000005850"/>
    </source>
</evidence>
<reference evidence="2 3" key="1">
    <citation type="journal article" date="2011" name="J. Bacteriol.">
        <title>Genome sequence of Brevibacillus laterosporus LMG 15441, a pathogen of invertebrates.</title>
        <authorList>
            <person name="Djukic M."/>
            <person name="Poehlein A."/>
            <person name="Thurmer A."/>
            <person name="Daniel R."/>
        </authorList>
    </citation>
    <scope>NUCLEOTIDE SEQUENCE [LARGE SCALE GENOMIC DNA]</scope>
    <source>
        <strain evidence="2 3">LMG 15441</strain>
    </source>
</reference>
<feature type="transmembrane region" description="Helical" evidence="1">
    <location>
        <begin position="12"/>
        <end position="36"/>
    </location>
</feature>
<dbReference type="KEGG" id="blr:BRLA_c024980"/>
<evidence type="ECO:0000313" key="2">
    <source>
        <dbReference type="EMBL" id="AIG26818.1"/>
    </source>
</evidence>
<feature type="transmembrane region" description="Helical" evidence="1">
    <location>
        <begin position="111"/>
        <end position="132"/>
    </location>
</feature>
<keyword evidence="3" id="KW-1185">Reference proteome</keyword>
<dbReference type="HOGENOM" id="CLU_1783197_0_0_9"/>
<protein>
    <submittedName>
        <fullName evidence="2">Uncharacterized protein</fullName>
    </submittedName>
</protein>
<dbReference type="Proteomes" id="UP000005850">
    <property type="component" value="Chromosome"/>
</dbReference>
<accession>A0A075R6N6</accession>
<name>A0A075R6N6_BRELA</name>
<evidence type="ECO:0000256" key="1">
    <source>
        <dbReference type="SAM" id="Phobius"/>
    </source>
</evidence>